<dbReference type="AlphaFoldDB" id="A0A9P9EW28"/>
<dbReference type="Gene3D" id="3.40.50.300">
    <property type="entry name" value="P-loop containing nucleotide triphosphate hydrolases"/>
    <property type="match status" value="1"/>
</dbReference>
<evidence type="ECO:0000256" key="2">
    <source>
        <dbReference type="SAM" id="Phobius"/>
    </source>
</evidence>
<feature type="region of interest" description="Disordered" evidence="1">
    <location>
        <begin position="209"/>
        <end position="235"/>
    </location>
</feature>
<keyword evidence="2" id="KW-0812">Transmembrane</keyword>
<dbReference type="Pfam" id="PF00004">
    <property type="entry name" value="AAA"/>
    <property type="match status" value="1"/>
</dbReference>
<feature type="transmembrane region" description="Helical" evidence="2">
    <location>
        <begin position="264"/>
        <end position="284"/>
    </location>
</feature>
<keyword evidence="5" id="KW-1185">Reference proteome</keyword>
<comment type="caution">
    <text evidence="4">The sequence shown here is derived from an EMBL/GenBank/DDBJ whole genome shotgun (WGS) entry which is preliminary data.</text>
</comment>
<evidence type="ECO:0000313" key="5">
    <source>
        <dbReference type="Proteomes" id="UP000717696"/>
    </source>
</evidence>
<feature type="compositionally biased region" description="Basic and acidic residues" evidence="1">
    <location>
        <begin position="159"/>
        <end position="175"/>
    </location>
</feature>
<proteinExistence type="predicted"/>
<evidence type="ECO:0000259" key="3">
    <source>
        <dbReference type="SMART" id="SM00382"/>
    </source>
</evidence>
<accession>A0A9P9EW28</accession>
<dbReference type="OrthoDB" id="10042665at2759"/>
<dbReference type="Proteomes" id="UP000717696">
    <property type="component" value="Unassembled WGS sequence"/>
</dbReference>
<keyword evidence="2" id="KW-1133">Transmembrane helix</keyword>
<gene>
    <name evidence="4" type="ORF">B0J13DRAFT_525138</name>
</gene>
<reference evidence="4" key="1">
    <citation type="journal article" date="2021" name="Nat. Commun.">
        <title>Genetic determinants of endophytism in the Arabidopsis root mycobiome.</title>
        <authorList>
            <person name="Mesny F."/>
            <person name="Miyauchi S."/>
            <person name="Thiergart T."/>
            <person name="Pickel B."/>
            <person name="Atanasova L."/>
            <person name="Karlsson M."/>
            <person name="Huettel B."/>
            <person name="Barry K.W."/>
            <person name="Haridas S."/>
            <person name="Chen C."/>
            <person name="Bauer D."/>
            <person name="Andreopoulos W."/>
            <person name="Pangilinan J."/>
            <person name="LaButti K."/>
            <person name="Riley R."/>
            <person name="Lipzen A."/>
            <person name="Clum A."/>
            <person name="Drula E."/>
            <person name="Henrissat B."/>
            <person name="Kohler A."/>
            <person name="Grigoriev I.V."/>
            <person name="Martin F.M."/>
            <person name="Hacquard S."/>
        </authorList>
    </citation>
    <scope>NUCLEOTIDE SEQUENCE</scope>
    <source>
        <strain evidence="4">MPI-CAGE-AT-0021</strain>
    </source>
</reference>
<dbReference type="InterPro" id="IPR003959">
    <property type="entry name" value="ATPase_AAA_core"/>
</dbReference>
<name>A0A9P9EW28_9HYPO</name>
<dbReference type="SMART" id="SM00382">
    <property type="entry name" value="AAA"/>
    <property type="match status" value="1"/>
</dbReference>
<evidence type="ECO:0000256" key="1">
    <source>
        <dbReference type="SAM" id="MobiDB-lite"/>
    </source>
</evidence>
<dbReference type="InterPro" id="IPR003593">
    <property type="entry name" value="AAA+_ATPase"/>
</dbReference>
<organism evidence="4 5">
    <name type="scientific">Dactylonectria estremocensis</name>
    <dbReference type="NCBI Taxonomy" id="1079267"/>
    <lineage>
        <taxon>Eukaryota</taxon>
        <taxon>Fungi</taxon>
        <taxon>Dikarya</taxon>
        <taxon>Ascomycota</taxon>
        <taxon>Pezizomycotina</taxon>
        <taxon>Sordariomycetes</taxon>
        <taxon>Hypocreomycetidae</taxon>
        <taxon>Hypocreales</taxon>
        <taxon>Nectriaceae</taxon>
        <taxon>Dactylonectria</taxon>
    </lineage>
</organism>
<dbReference type="EMBL" id="JAGMUU010000009">
    <property type="protein sequence ID" value="KAH7145610.1"/>
    <property type="molecule type" value="Genomic_DNA"/>
</dbReference>
<feature type="region of interest" description="Disordered" evidence="1">
    <location>
        <begin position="146"/>
        <end position="186"/>
    </location>
</feature>
<dbReference type="PANTHER" id="PTHR46411">
    <property type="entry name" value="FAMILY ATPASE, PUTATIVE-RELATED"/>
    <property type="match status" value="1"/>
</dbReference>
<protein>
    <recommendedName>
        <fullName evidence="3">AAA+ ATPase domain-containing protein</fullName>
    </recommendedName>
</protein>
<dbReference type="InterPro" id="IPR027417">
    <property type="entry name" value="P-loop_NTPase"/>
</dbReference>
<dbReference type="PANTHER" id="PTHR46411:SF2">
    <property type="entry name" value="AAA+ ATPASE DOMAIN-CONTAINING PROTEIN"/>
    <property type="match status" value="1"/>
</dbReference>
<sequence length="328" mass="37789">MKALDNAQIDLVPGKGQGLIILLHGPPGSGKTSTAETIAAYTQRPLYAITCGDLGLDPKSVETRLSNHTAREEKWGCVLLLDEADVFLVSRTHRELKRNALVSDSTKKIWNNILNRLEVENKMAEIKVKFNPQNLLDFAEQHFKKRQKDGKTWNGRQLRGKDSDTARESEVRDDYYDPDPDAQPARKNYAATLPAKRLSLELPSQYRVDRAYPKRTRKRQTPDRERYGDEEDEDEGMRRMRMRRMKNQMKTKTRMRTQKRSGKMWLFFLFCFVLLTSCGFGLPIPRGRRRRTGEFNTAVVDVCFLSTCANTKSKSLEIKAESNIKNQL</sequence>
<dbReference type="SUPFAM" id="SSF52540">
    <property type="entry name" value="P-loop containing nucleoside triphosphate hydrolases"/>
    <property type="match status" value="1"/>
</dbReference>
<keyword evidence="2" id="KW-0472">Membrane</keyword>
<evidence type="ECO:0000313" key="4">
    <source>
        <dbReference type="EMBL" id="KAH7145610.1"/>
    </source>
</evidence>
<dbReference type="GO" id="GO:0016887">
    <property type="term" value="F:ATP hydrolysis activity"/>
    <property type="evidence" value="ECO:0007669"/>
    <property type="project" value="InterPro"/>
</dbReference>
<feature type="domain" description="AAA+ ATPase" evidence="3">
    <location>
        <begin position="17"/>
        <end position="303"/>
    </location>
</feature>
<dbReference type="GO" id="GO:0005524">
    <property type="term" value="F:ATP binding"/>
    <property type="evidence" value="ECO:0007669"/>
    <property type="project" value="InterPro"/>
</dbReference>